<dbReference type="PANTHER" id="PTHR42776">
    <property type="entry name" value="SERINE PEPTIDASE S9 FAMILY MEMBER"/>
    <property type="match status" value="1"/>
</dbReference>
<dbReference type="InterPro" id="IPR029058">
    <property type="entry name" value="AB_hydrolase_fold"/>
</dbReference>
<dbReference type="Gene3D" id="3.40.50.1820">
    <property type="entry name" value="alpha/beta hydrolase"/>
    <property type="match status" value="1"/>
</dbReference>
<dbReference type="EMBL" id="AZGK01000002">
    <property type="protein sequence ID" value="KRM47496.1"/>
    <property type="molecule type" value="Genomic_DNA"/>
</dbReference>
<dbReference type="GO" id="GO:0004252">
    <property type="term" value="F:serine-type endopeptidase activity"/>
    <property type="evidence" value="ECO:0007669"/>
    <property type="project" value="TreeGrafter"/>
</dbReference>
<keyword evidence="3" id="KW-0645">Protease</keyword>
<evidence type="ECO:0000256" key="1">
    <source>
        <dbReference type="ARBA" id="ARBA00022801"/>
    </source>
</evidence>
<dbReference type="Pfam" id="PF00326">
    <property type="entry name" value="Peptidase_S9"/>
    <property type="match status" value="1"/>
</dbReference>
<protein>
    <submittedName>
        <fullName evidence="3">Dipeptidyl aminopeptidase acylaminoacyl-peptidase</fullName>
    </submittedName>
</protein>
<feature type="domain" description="Peptidase S9 prolyl oligopeptidase catalytic" evidence="2">
    <location>
        <begin position="437"/>
        <end position="645"/>
    </location>
</feature>
<keyword evidence="1" id="KW-0378">Hydrolase</keyword>
<organism evidence="3 4">
    <name type="scientific">Lentilactobacillus parabuchneri DSM 5707 = NBRC 107865</name>
    <dbReference type="NCBI Taxonomy" id="1423784"/>
    <lineage>
        <taxon>Bacteria</taxon>
        <taxon>Bacillati</taxon>
        <taxon>Bacillota</taxon>
        <taxon>Bacilli</taxon>
        <taxon>Lactobacillales</taxon>
        <taxon>Lactobacillaceae</taxon>
        <taxon>Lentilactobacillus</taxon>
    </lineage>
</organism>
<dbReference type="SUPFAM" id="SSF53474">
    <property type="entry name" value="alpha/beta-Hydrolases"/>
    <property type="match status" value="1"/>
</dbReference>
<dbReference type="GO" id="GO:0004177">
    <property type="term" value="F:aminopeptidase activity"/>
    <property type="evidence" value="ECO:0007669"/>
    <property type="project" value="UniProtKB-KW"/>
</dbReference>
<evidence type="ECO:0000313" key="3">
    <source>
        <dbReference type="EMBL" id="KRM47496.1"/>
    </source>
</evidence>
<gene>
    <name evidence="3" type="ORF">FC51_GL001200</name>
</gene>
<dbReference type="Proteomes" id="UP000051957">
    <property type="component" value="Unassembled WGS sequence"/>
</dbReference>
<keyword evidence="3" id="KW-0031">Aminopeptidase</keyword>
<dbReference type="Gene3D" id="2.120.10.30">
    <property type="entry name" value="TolB, C-terminal domain"/>
    <property type="match status" value="1"/>
</dbReference>
<comment type="caution">
    <text evidence="3">The sequence shown here is derived from an EMBL/GenBank/DDBJ whole genome shotgun (WGS) entry which is preliminary data.</text>
</comment>
<evidence type="ECO:0000313" key="4">
    <source>
        <dbReference type="Proteomes" id="UP000051957"/>
    </source>
</evidence>
<dbReference type="SUPFAM" id="SSF82171">
    <property type="entry name" value="DPP6 N-terminal domain-like"/>
    <property type="match status" value="1"/>
</dbReference>
<dbReference type="RefSeq" id="WP_057911194.1">
    <property type="nucleotide sequence ID" value="NZ_AZGK01000002.1"/>
</dbReference>
<accession>A0A0R1YXV8</accession>
<reference evidence="3 4" key="1">
    <citation type="journal article" date="2015" name="Genome Announc.">
        <title>Expanding the biotechnology potential of lactobacilli through comparative genomics of 213 strains and associated genera.</title>
        <authorList>
            <person name="Sun Z."/>
            <person name="Harris H.M."/>
            <person name="McCann A."/>
            <person name="Guo C."/>
            <person name="Argimon S."/>
            <person name="Zhang W."/>
            <person name="Yang X."/>
            <person name="Jeffery I.B."/>
            <person name="Cooney J.C."/>
            <person name="Kagawa T.F."/>
            <person name="Liu W."/>
            <person name="Song Y."/>
            <person name="Salvetti E."/>
            <person name="Wrobel A."/>
            <person name="Rasinkangas P."/>
            <person name="Parkhill J."/>
            <person name="Rea M.C."/>
            <person name="O'Sullivan O."/>
            <person name="Ritari J."/>
            <person name="Douillard F.P."/>
            <person name="Paul Ross R."/>
            <person name="Yang R."/>
            <person name="Briner A.E."/>
            <person name="Felis G.E."/>
            <person name="de Vos W.M."/>
            <person name="Barrangou R."/>
            <person name="Klaenhammer T.R."/>
            <person name="Caufield P.W."/>
            <person name="Cui Y."/>
            <person name="Zhang H."/>
            <person name="O'Toole P.W."/>
        </authorList>
    </citation>
    <scope>NUCLEOTIDE SEQUENCE [LARGE SCALE GENOMIC DNA]</scope>
    <source>
        <strain evidence="3 4">DSM 5707</strain>
    </source>
</reference>
<dbReference type="GeneID" id="69802722"/>
<dbReference type="GO" id="GO:0006508">
    <property type="term" value="P:proteolysis"/>
    <property type="evidence" value="ECO:0007669"/>
    <property type="project" value="InterPro"/>
</dbReference>
<name>A0A0R1YXV8_9LACO</name>
<proteinExistence type="predicted"/>
<evidence type="ECO:0000259" key="2">
    <source>
        <dbReference type="Pfam" id="PF00326"/>
    </source>
</evidence>
<dbReference type="AlphaFoldDB" id="A0A0R1YXV8"/>
<dbReference type="PANTHER" id="PTHR42776:SF27">
    <property type="entry name" value="DIPEPTIDYL PEPTIDASE FAMILY MEMBER 6"/>
    <property type="match status" value="1"/>
</dbReference>
<dbReference type="InterPro" id="IPR001375">
    <property type="entry name" value="Peptidase_S9_cat"/>
</dbReference>
<dbReference type="InterPro" id="IPR011042">
    <property type="entry name" value="6-blade_b-propeller_TolB-like"/>
</dbReference>
<sequence length="646" mass="74020">MTEQLTEQDFYKLKTLSQPVASKDYYFTTQTYLDQESNGYRSNIVGYRKDGTYIGNFDNDNYASKSPVPGKDFLFFLSKVEYDSEFQLFQVPYSGGTAAKVTSFEHSIEQLYAVKGTNQVYFKTRQTKEVPKKPYEKFPTPRHVYRINHKADGFGFYPTDGTYELYCYDADKQTFNKKYSSKNNFSLTDVSSDGKSVALIMDNNPEDDLDYGQGVFVLSITTNELSNLTADHPTWVFKHAKFSPDCKKMLFVGQSDEYKANTQFSVYGYEFDTKAFVDYGHDMDEEVADFLFSDFTQNLSDEDAFWVDNEKFVFRTAYHGHSKMFLYSNGHGEPFFNQPERITDWSVDSDQLVVTYSTGNHPVELATLSLTGTQKDLYNPNANFDAEHDYVKPEEFTYQAADGLSIEGWLMKPSSPQKSNPIVLYVHGGPHFAYGENFFFEMQVHAANGYGVLLLNPRGSKTYGQKFCQENVNHYGEKDYTDLMEGMDYVLANHAEFDKDRQYCAGGSYGGFMTTWVVGHTNRFAAAVAQRPVTDWISFSGTSDIGFMFTPQEMGTDRYDVQTLWKFSPLAYAKNVTTPTLIMQGEWDTRTPIGQGEEFFSALIENGTEAEMSRYPQSWHGVSRIGLPNLRITRIKETRSWWDKHQ</sequence>
<dbReference type="PATRIC" id="fig|1423784.4.peg.1212"/>